<evidence type="ECO:0000256" key="1">
    <source>
        <dbReference type="PIRSR" id="PIRSR605019-1"/>
    </source>
</evidence>
<accession>A0AAW6GB81</accession>
<dbReference type="GO" id="GO:0006284">
    <property type="term" value="P:base-excision repair"/>
    <property type="evidence" value="ECO:0007669"/>
    <property type="project" value="InterPro"/>
</dbReference>
<gene>
    <name evidence="2" type="ORF">POZ22_08190</name>
</gene>
<dbReference type="AlphaFoldDB" id="A0AAW6GB81"/>
<reference evidence="2" key="1">
    <citation type="submission" date="2022-10" db="EMBL/GenBank/DDBJ databases">
        <title>Human gut microbiome strain richness.</title>
        <authorList>
            <person name="Chen-Liaw A."/>
        </authorList>
    </citation>
    <scope>NUCLEOTIDE SEQUENCE</scope>
    <source>
        <strain evidence="2">BSD2780061687st1_G10_BSD2780061687b_171204</strain>
    </source>
</reference>
<proteinExistence type="predicted"/>
<keyword evidence="2" id="KW-0326">Glycosidase</keyword>
<dbReference type="InterPro" id="IPR005019">
    <property type="entry name" value="Adenine_glyco"/>
</dbReference>
<keyword evidence="1" id="KW-0862">Zinc</keyword>
<dbReference type="RefSeq" id="WP_272195650.1">
    <property type="nucleotide sequence ID" value="NZ_JAQNQW010000001.1"/>
</dbReference>
<dbReference type="EMBL" id="JAQNSB010000010">
    <property type="protein sequence ID" value="MDC1854759.1"/>
    <property type="molecule type" value="Genomic_DNA"/>
</dbReference>
<evidence type="ECO:0000313" key="3">
    <source>
        <dbReference type="Proteomes" id="UP001214113"/>
    </source>
</evidence>
<protein>
    <submittedName>
        <fullName evidence="2">DNA-3-methyladenine glycosylase I</fullName>
        <ecNumber evidence="2">3.2.2.20</ecNumber>
    </submittedName>
</protein>
<dbReference type="EC" id="3.2.2.20" evidence="2"/>
<dbReference type="GO" id="GO:0008725">
    <property type="term" value="F:DNA-3-methyladenine glycosylase activity"/>
    <property type="evidence" value="ECO:0007669"/>
    <property type="project" value="UniProtKB-EC"/>
</dbReference>
<evidence type="ECO:0000313" key="2">
    <source>
        <dbReference type="EMBL" id="MDC1854759.1"/>
    </source>
</evidence>
<feature type="binding site" evidence="1">
    <location>
        <position position="22"/>
    </location>
    <ligand>
        <name>Zn(2+)</name>
        <dbReference type="ChEBI" id="CHEBI:29105"/>
    </ligand>
</feature>
<keyword evidence="2" id="KW-0378">Hydrolase</keyword>
<dbReference type="Pfam" id="PF03352">
    <property type="entry name" value="Adenine_glyco"/>
    <property type="match status" value="1"/>
</dbReference>
<organism evidence="2 3">
    <name type="scientific">Bacteroides uniformis</name>
    <dbReference type="NCBI Taxonomy" id="820"/>
    <lineage>
        <taxon>Bacteria</taxon>
        <taxon>Pseudomonadati</taxon>
        <taxon>Bacteroidota</taxon>
        <taxon>Bacteroidia</taxon>
        <taxon>Bacteroidales</taxon>
        <taxon>Bacteroidaceae</taxon>
        <taxon>Bacteroides</taxon>
    </lineage>
</organism>
<dbReference type="Proteomes" id="UP001214113">
    <property type="component" value="Unassembled WGS sequence"/>
</dbReference>
<comment type="caution">
    <text evidence="2">The sequence shown here is derived from an EMBL/GenBank/DDBJ whole genome shotgun (WGS) entry which is preliminary data.</text>
</comment>
<keyword evidence="1" id="KW-0479">Metal-binding</keyword>
<dbReference type="SUPFAM" id="SSF48150">
    <property type="entry name" value="DNA-glycosylase"/>
    <property type="match status" value="1"/>
</dbReference>
<sequence length="45" mass="5277">MQDITNGRCGWCGTDELYMKYHDEEWGKTVTDDKTLFEFLVLESA</sequence>
<dbReference type="PANTHER" id="PTHR31116:SF29">
    <property type="entry name" value="DNA GLYCOSYLASE SUPERFAMILY PROTEIN"/>
    <property type="match status" value="1"/>
</dbReference>
<name>A0AAW6GB81_BACUN</name>
<feature type="binding site" evidence="1">
    <location>
        <position position="9"/>
    </location>
    <ligand>
        <name>Zn(2+)</name>
        <dbReference type="ChEBI" id="CHEBI:29105"/>
    </ligand>
</feature>
<dbReference type="PANTHER" id="PTHR31116">
    <property type="entry name" value="OS04G0501200 PROTEIN"/>
    <property type="match status" value="1"/>
</dbReference>
<dbReference type="InterPro" id="IPR011257">
    <property type="entry name" value="DNA_glycosylase"/>
</dbReference>
<dbReference type="Gene3D" id="1.10.340.30">
    <property type="entry name" value="Hypothetical protein, domain 2"/>
    <property type="match status" value="1"/>
</dbReference>
<feature type="non-terminal residue" evidence="2">
    <location>
        <position position="45"/>
    </location>
</feature>
<dbReference type="GO" id="GO:0046872">
    <property type="term" value="F:metal ion binding"/>
    <property type="evidence" value="ECO:0007669"/>
    <property type="project" value="UniProtKB-KW"/>
</dbReference>